<accession>F8IFQ3</accession>
<reference evidence="2" key="2">
    <citation type="submission" date="2011-06" db="EMBL/GenBank/DDBJ databases">
        <title>The complete genome sequence of Alicyclobacillus acidocaldarius sp. Tc-4-1.</title>
        <authorList>
            <person name="Chen Y."/>
            <person name="He Y."/>
            <person name="Dong Z."/>
            <person name="Hu S."/>
        </authorList>
    </citation>
    <scope>NUCLEOTIDE SEQUENCE [LARGE SCALE GENOMIC DNA]</scope>
    <source>
        <strain evidence="2">Tc-4-1</strain>
    </source>
</reference>
<dbReference type="KEGG" id="aad:TC41_2230"/>
<dbReference type="AlphaFoldDB" id="F8IFQ3"/>
<evidence type="ECO:0000313" key="2">
    <source>
        <dbReference type="Proteomes" id="UP000000292"/>
    </source>
</evidence>
<dbReference type="HOGENOM" id="CLU_3163826_0_0_9"/>
<sequence>MWIDISLGRLRRDSQDKGYVQGNELIARVRISGFRTLEQAGQLVSFV</sequence>
<organism evidence="1 2">
    <name type="scientific">Alicyclobacillus acidocaldarius (strain Tc-4-1)</name>
    <name type="common">Bacillus acidocaldarius</name>
    <dbReference type="NCBI Taxonomy" id="1048834"/>
    <lineage>
        <taxon>Bacteria</taxon>
        <taxon>Bacillati</taxon>
        <taxon>Bacillota</taxon>
        <taxon>Bacilli</taxon>
        <taxon>Bacillales</taxon>
        <taxon>Alicyclobacillaceae</taxon>
        <taxon>Alicyclobacillus</taxon>
    </lineage>
</organism>
<gene>
    <name evidence="1" type="ordered locus">TC41_2230</name>
</gene>
<dbReference type="STRING" id="1048834.TC41_2230"/>
<proteinExistence type="predicted"/>
<dbReference type="EMBL" id="CP002902">
    <property type="protein sequence ID" value="AEJ44136.1"/>
    <property type="molecule type" value="Genomic_DNA"/>
</dbReference>
<name>F8IFQ3_ALIAT</name>
<dbReference type="Proteomes" id="UP000000292">
    <property type="component" value="Chromosome"/>
</dbReference>
<evidence type="ECO:0000313" key="1">
    <source>
        <dbReference type="EMBL" id="AEJ44136.1"/>
    </source>
</evidence>
<reference evidence="1 2" key="1">
    <citation type="journal article" date="2011" name="J. Bacteriol.">
        <title>Complete Genome Sequence of Alicyclobacillus acidocaldarius Strain Tc-4-1.</title>
        <authorList>
            <person name="Chen Y."/>
            <person name="He Y."/>
            <person name="Zhang B."/>
            <person name="Yang J."/>
            <person name="Li W."/>
            <person name="Dong Z."/>
            <person name="Hu S."/>
        </authorList>
    </citation>
    <scope>NUCLEOTIDE SEQUENCE [LARGE SCALE GENOMIC DNA]</scope>
    <source>
        <strain evidence="1 2">Tc-4-1</strain>
    </source>
</reference>
<protein>
    <submittedName>
        <fullName evidence="1">Uncharacterized protein</fullName>
    </submittedName>
</protein>